<accession>A0ABT7JDG5</accession>
<proteinExistence type="predicted"/>
<reference evidence="2 3" key="1">
    <citation type="submission" date="2023-05" db="EMBL/GenBank/DDBJ databases">
        <authorList>
            <person name="Gao F."/>
        </authorList>
    </citation>
    <scope>NUCLEOTIDE SEQUENCE [LARGE SCALE GENOMIC DNA]</scope>
    <source>
        <strain evidence="2 3">MIMF12</strain>
    </source>
</reference>
<evidence type="ECO:0000313" key="3">
    <source>
        <dbReference type="Proteomes" id="UP001302059"/>
    </source>
</evidence>
<feature type="region of interest" description="Disordered" evidence="1">
    <location>
        <begin position="58"/>
        <end position="105"/>
    </location>
</feature>
<protein>
    <recommendedName>
        <fullName evidence="4">TubC N-terminal docking domain-containing protein</fullName>
    </recommendedName>
</protein>
<dbReference type="EMBL" id="JASNGB010000012">
    <property type="protein sequence ID" value="MDL2343096.1"/>
    <property type="molecule type" value="Genomic_DNA"/>
</dbReference>
<evidence type="ECO:0008006" key="4">
    <source>
        <dbReference type="Google" id="ProtNLM"/>
    </source>
</evidence>
<name>A0ABT7JDG5_9DEIO</name>
<sequence length="190" mass="19335">MAGPILAALEAAGARLALTPDGEGLTLTGKRPPADVLEAVRAAKPALLEALRTAKEEAAPAAASSSPDLGTGGGVTSAHTLPDLAPWEDLPPTAKEGRGPPLPDWGALSALPGHCGSCARWEEAPDWGALMGTCGCPPSAWPGNLPPLAIHAGHRCAAYREEGQDFGRGYRAKAAGKRYGPRPLEDLGAA</sequence>
<dbReference type="Proteomes" id="UP001302059">
    <property type="component" value="Unassembled WGS sequence"/>
</dbReference>
<gene>
    <name evidence="2" type="ORF">QOL99_02915</name>
</gene>
<organism evidence="2 3">
    <name type="scientific">Deinococcus rhizophilus</name>
    <dbReference type="NCBI Taxonomy" id="3049544"/>
    <lineage>
        <taxon>Bacteria</taxon>
        <taxon>Thermotogati</taxon>
        <taxon>Deinococcota</taxon>
        <taxon>Deinococci</taxon>
        <taxon>Deinococcales</taxon>
        <taxon>Deinococcaceae</taxon>
        <taxon>Deinococcus</taxon>
    </lineage>
</organism>
<keyword evidence="3" id="KW-1185">Reference proteome</keyword>
<evidence type="ECO:0000313" key="2">
    <source>
        <dbReference type="EMBL" id="MDL2343096.1"/>
    </source>
</evidence>
<dbReference type="RefSeq" id="WP_285521131.1">
    <property type="nucleotide sequence ID" value="NZ_JASNGB010000012.1"/>
</dbReference>
<evidence type="ECO:0000256" key="1">
    <source>
        <dbReference type="SAM" id="MobiDB-lite"/>
    </source>
</evidence>
<comment type="caution">
    <text evidence="2">The sequence shown here is derived from an EMBL/GenBank/DDBJ whole genome shotgun (WGS) entry which is preliminary data.</text>
</comment>